<dbReference type="Proteomes" id="UP000575985">
    <property type="component" value="Unassembled WGS sequence"/>
</dbReference>
<dbReference type="EC" id="2.4.1.345" evidence="4"/>
<keyword evidence="1 4" id="KW-0328">Glycosyltransferase</keyword>
<dbReference type="Gene3D" id="3.40.50.2000">
    <property type="entry name" value="Glycogen Phosphorylase B"/>
    <property type="match status" value="2"/>
</dbReference>
<dbReference type="SUPFAM" id="SSF53756">
    <property type="entry name" value="UDP-Glycosyltransferase/glycogen phosphorylase"/>
    <property type="match status" value="1"/>
</dbReference>
<dbReference type="RefSeq" id="WP_179769884.1">
    <property type="nucleotide sequence ID" value="NZ_JACCFO010000001.1"/>
</dbReference>
<reference evidence="4 5" key="1">
    <citation type="submission" date="2020-07" db="EMBL/GenBank/DDBJ databases">
        <title>Sequencing the genomes of 1000 actinobacteria strains.</title>
        <authorList>
            <person name="Klenk H.-P."/>
        </authorList>
    </citation>
    <scope>NUCLEOTIDE SEQUENCE [LARGE SCALE GENOMIC DNA]</scope>
    <source>
        <strain evidence="4 5">DSM 45927</strain>
    </source>
</reference>
<evidence type="ECO:0000256" key="1">
    <source>
        <dbReference type="ARBA" id="ARBA00022676"/>
    </source>
</evidence>
<dbReference type="InterPro" id="IPR028098">
    <property type="entry name" value="Glyco_trans_4-like_N"/>
</dbReference>
<gene>
    <name evidence="4" type="ORF">HNR12_005079</name>
</gene>
<evidence type="ECO:0000259" key="3">
    <source>
        <dbReference type="Pfam" id="PF13439"/>
    </source>
</evidence>
<accession>A0A853BXA2</accession>
<dbReference type="Pfam" id="PF13692">
    <property type="entry name" value="Glyco_trans_1_4"/>
    <property type="match status" value="1"/>
</dbReference>
<dbReference type="GO" id="GO:0043750">
    <property type="term" value="F:phosphatidylinositol alpha-mannosyltransferase activity"/>
    <property type="evidence" value="ECO:0007669"/>
    <property type="project" value="UniProtKB-EC"/>
</dbReference>
<evidence type="ECO:0000313" key="4">
    <source>
        <dbReference type="EMBL" id="NYI98802.1"/>
    </source>
</evidence>
<sequence length="382" mass="40118">MRVGLVCPYTWEVPGGVQQHVGDLAEALLDLGHEVSVLAPSDSAAGLPPYVVSAGGAVPVPYNGSVARLAFGFRAAGRVRRWIREGAFDLLHVHEPTAPSLSLLACWVAEGPIVATFHTSNPRSRAMAVSAAALRTALERISGRIAVSEAARKTLVEHLGGDAVLIPNGVAVDRYARARPFDGWPGEGGAIGFLGRLDEPRKGLAVLLEAFDLLGRERPGLRLLVAGPGDTDEVRARVAPGLRDRVVTLGRVDDTDKVRAYHSVDVFCAPNTGGESFGIVLTEAMSAGAPVLASDLPAFQQVLRGGAAGRLFATGDARDLARGAAELLDDPARRRELSAAARAAVRAYDWRTVAADVVRVYETVLLPASAAGPVTAGRKESV</sequence>
<evidence type="ECO:0000313" key="5">
    <source>
        <dbReference type="Proteomes" id="UP000575985"/>
    </source>
</evidence>
<dbReference type="PANTHER" id="PTHR45947">
    <property type="entry name" value="SULFOQUINOVOSYL TRANSFERASE SQD2"/>
    <property type="match status" value="1"/>
</dbReference>
<dbReference type="InterPro" id="IPR050194">
    <property type="entry name" value="Glycosyltransferase_grp1"/>
</dbReference>
<dbReference type="GO" id="GO:1901137">
    <property type="term" value="P:carbohydrate derivative biosynthetic process"/>
    <property type="evidence" value="ECO:0007669"/>
    <property type="project" value="UniProtKB-ARBA"/>
</dbReference>
<proteinExistence type="predicted"/>
<organism evidence="4 5">
    <name type="scientific">Streptomonospora nanhaiensis</name>
    <dbReference type="NCBI Taxonomy" id="1323731"/>
    <lineage>
        <taxon>Bacteria</taxon>
        <taxon>Bacillati</taxon>
        <taxon>Actinomycetota</taxon>
        <taxon>Actinomycetes</taxon>
        <taxon>Streptosporangiales</taxon>
        <taxon>Nocardiopsidaceae</taxon>
        <taxon>Streptomonospora</taxon>
    </lineage>
</organism>
<comment type="caution">
    <text evidence="4">The sequence shown here is derived from an EMBL/GenBank/DDBJ whole genome shotgun (WGS) entry which is preliminary data.</text>
</comment>
<evidence type="ECO:0000256" key="2">
    <source>
        <dbReference type="ARBA" id="ARBA00022679"/>
    </source>
</evidence>
<dbReference type="Pfam" id="PF13439">
    <property type="entry name" value="Glyco_transf_4"/>
    <property type="match status" value="1"/>
</dbReference>
<protein>
    <submittedName>
        <fullName evidence="4">Phosphatidylinositol alpha-mannosyltransferase</fullName>
        <ecNumber evidence="4">2.4.1.345</ecNumber>
    </submittedName>
</protein>
<dbReference type="CDD" id="cd03801">
    <property type="entry name" value="GT4_PimA-like"/>
    <property type="match status" value="1"/>
</dbReference>
<dbReference type="AlphaFoldDB" id="A0A853BXA2"/>
<name>A0A853BXA2_9ACTN</name>
<keyword evidence="2 4" id="KW-0808">Transferase</keyword>
<dbReference type="PANTHER" id="PTHR45947:SF3">
    <property type="entry name" value="SULFOQUINOVOSYL TRANSFERASE SQD2"/>
    <property type="match status" value="1"/>
</dbReference>
<dbReference type="EMBL" id="JACCFO010000001">
    <property type="protein sequence ID" value="NYI98802.1"/>
    <property type="molecule type" value="Genomic_DNA"/>
</dbReference>
<keyword evidence="5" id="KW-1185">Reference proteome</keyword>
<feature type="domain" description="Glycosyltransferase subfamily 4-like N-terminal" evidence="3">
    <location>
        <begin position="14"/>
        <end position="174"/>
    </location>
</feature>